<dbReference type="EMBL" id="SZQA01000001">
    <property type="protein sequence ID" value="TKK91628.1"/>
    <property type="molecule type" value="Genomic_DNA"/>
</dbReference>
<comment type="caution">
    <text evidence="7">The sequence shown here is derived from an EMBL/GenBank/DDBJ whole genome shotgun (WGS) entry which is preliminary data.</text>
</comment>
<protein>
    <submittedName>
        <fullName evidence="7">MerR family transcriptional regulator</fullName>
    </submittedName>
</protein>
<dbReference type="GO" id="GO:0003700">
    <property type="term" value="F:DNA-binding transcription factor activity"/>
    <property type="evidence" value="ECO:0007669"/>
    <property type="project" value="InterPro"/>
</dbReference>
<name>A0A4U3MPK5_9ACTN</name>
<keyword evidence="3" id="KW-0238">DNA-binding</keyword>
<dbReference type="OrthoDB" id="7849865at2"/>
<dbReference type="Proteomes" id="UP000308705">
    <property type="component" value="Unassembled WGS sequence"/>
</dbReference>
<proteinExistence type="predicted"/>
<keyword evidence="1" id="KW-0678">Repressor</keyword>
<dbReference type="PRINTS" id="PR00040">
    <property type="entry name" value="HTHMERR"/>
</dbReference>
<dbReference type="Pfam" id="PF13411">
    <property type="entry name" value="MerR_1"/>
    <property type="match status" value="1"/>
</dbReference>
<dbReference type="PANTHER" id="PTHR30204:SF69">
    <property type="entry name" value="MERR-FAMILY TRANSCRIPTIONAL REGULATOR"/>
    <property type="match status" value="1"/>
</dbReference>
<keyword evidence="8" id="KW-1185">Reference proteome</keyword>
<evidence type="ECO:0000256" key="5">
    <source>
        <dbReference type="SAM" id="Coils"/>
    </source>
</evidence>
<evidence type="ECO:0000313" key="8">
    <source>
        <dbReference type="Proteomes" id="UP000308705"/>
    </source>
</evidence>
<dbReference type="Gene3D" id="1.10.1660.10">
    <property type="match status" value="1"/>
</dbReference>
<reference evidence="7 8" key="1">
    <citation type="submission" date="2019-04" db="EMBL/GenBank/DDBJ databases">
        <title>Herbidospora sp. NEAU-GS14.nov., a novel actinomycete isolated from soil.</title>
        <authorList>
            <person name="Han L."/>
        </authorList>
    </citation>
    <scope>NUCLEOTIDE SEQUENCE [LARGE SCALE GENOMIC DNA]</scope>
    <source>
        <strain evidence="7 8">NEAU-GS14</strain>
    </source>
</reference>
<dbReference type="InterPro" id="IPR000551">
    <property type="entry name" value="MerR-type_HTH_dom"/>
</dbReference>
<accession>A0A4U3MPK5</accession>
<dbReference type="PROSITE" id="PS50937">
    <property type="entry name" value="HTH_MERR_2"/>
    <property type="match status" value="1"/>
</dbReference>
<evidence type="ECO:0000313" key="7">
    <source>
        <dbReference type="EMBL" id="TKK91628.1"/>
    </source>
</evidence>
<keyword evidence="4" id="KW-0804">Transcription</keyword>
<dbReference type="SMART" id="SM00422">
    <property type="entry name" value="HTH_MERR"/>
    <property type="match status" value="1"/>
</dbReference>
<keyword evidence="2" id="KW-0805">Transcription regulation</keyword>
<evidence type="ECO:0000259" key="6">
    <source>
        <dbReference type="PROSITE" id="PS50937"/>
    </source>
</evidence>
<evidence type="ECO:0000256" key="2">
    <source>
        <dbReference type="ARBA" id="ARBA00023015"/>
    </source>
</evidence>
<evidence type="ECO:0000256" key="3">
    <source>
        <dbReference type="ARBA" id="ARBA00023125"/>
    </source>
</evidence>
<dbReference type="PANTHER" id="PTHR30204">
    <property type="entry name" value="REDOX-CYCLING DRUG-SENSING TRANSCRIPTIONAL ACTIVATOR SOXR"/>
    <property type="match status" value="1"/>
</dbReference>
<dbReference type="SUPFAM" id="SSF46955">
    <property type="entry name" value="Putative DNA-binding domain"/>
    <property type="match status" value="1"/>
</dbReference>
<evidence type="ECO:0000256" key="4">
    <source>
        <dbReference type="ARBA" id="ARBA00023163"/>
    </source>
</evidence>
<gene>
    <name evidence="7" type="ORF">FDA94_02295</name>
</gene>
<feature type="domain" description="HTH merR-type" evidence="6">
    <location>
        <begin position="1"/>
        <end position="71"/>
    </location>
</feature>
<evidence type="ECO:0000256" key="1">
    <source>
        <dbReference type="ARBA" id="ARBA00022491"/>
    </source>
</evidence>
<keyword evidence="5" id="KW-0175">Coiled coil</keyword>
<dbReference type="AlphaFoldDB" id="A0A4U3MPK5"/>
<dbReference type="InterPro" id="IPR047057">
    <property type="entry name" value="MerR_fam"/>
</dbReference>
<dbReference type="GO" id="GO:0003677">
    <property type="term" value="F:DNA binding"/>
    <property type="evidence" value="ECO:0007669"/>
    <property type="project" value="UniProtKB-KW"/>
</dbReference>
<dbReference type="InterPro" id="IPR009061">
    <property type="entry name" value="DNA-bd_dom_put_sf"/>
</dbReference>
<sequence>MWRIGRLARMAGVSERTLRHYDRTGLLRPAAVDHLTGYRWYGVAELSRLERIRALQRLGLPLRDIADLLDAPETETRRAVAETLERLRADLAALTATAAEAEHYLAEPLTVVPRPATAAARRLKVRRLDAAHPSELAGLCQATLLTWLDGPFAAAVADEGGEPLTLPARQVVRAVVPTPEGVVRAGHDLFTWLDRHGFRVAGPALEEHLLDESGGHAVVLDIPVGERSAVE</sequence>
<dbReference type="PROSITE" id="PS00552">
    <property type="entry name" value="HTH_MERR_1"/>
    <property type="match status" value="1"/>
</dbReference>
<dbReference type="RefSeq" id="WP_137245314.1">
    <property type="nucleotide sequence ID" value="NZ_SZQA01000001.1"/>
</dbReference>
<feature type="coiled-coil region" evidence="5">
    <location>
        <begin position="77"/>
        <end position="104"/>
    </location>
</feature>
<organism evidence="7 8">
    <name type="scientific">Herbidospora galbida</name>
    <dbReference type="NCBI Taxonomy" id="2575442"/>
    <lineage>
        <taxon>Bacteria</taxon>
        <taxon>Bacillati</taxon>
        <taxon>Actinomycetota</taxon>
        <taxon>Actinomycetes</taxon>
        <taxon>Streptosporangiales</taxon>
        <taxon>Streptosporangiaceae</taxon>
        <taxon>Herbidospora</taxon>
    </lineage>
</organism>